<dbReference type="Pfam" id="PF02325">
    <property type="entry name" value="CCB3_YggT"/>
    <property type="match status" value="1"/>
</dbReference>
<proteinExistence type="predicted"/>
<dbReference type="STRING" id="1227549.SAMN05444007_104220"/>
<keyword evidence="1" id="KW-0472">Membrane</keyword>
<dbReference type="GO" id="GO:0016020">
    <property type="term" value="C:membrane"/>
    <property type="evidence" value="ECO:0007669"/>
    <property type="project" value="InterPro"/>
</dbReference>
<dbReference type="EMBL" id="FNYD01000004">
    <property type="protein sequence ID" value="SEJ34422.1"/>
    <property type="molecule type" value="Genomic_DNA"/>
</dbReference>
<evidence type="ECO:0000256" key="1">
    <source>
        <dbReference type="SAM" id="Phobius"/>
    </source>
</evidence>
<dbReference type="InterPro" id="IPR003425">
    <property type="entry name" value="CCB3/YggT"/>
</dbReference>
<dbReference type="RefSeq" id="WP_092364986.1">
    <property type="nucleotide sequence ID" value="NZ_BMGV01000004.1"/>
</dbReference>
<dbReference type="AlphaFoldDB" id="A0A1H6YB43"/>
<organism evidence="2 3">
    <name type="scientific">Cribrihabitans marinus</name>
    <dbReference type="NCBI Taxonomy" id="1227549"/>
    <lineage>
        <taxon>Bacteria</taxon>
        <taxon>Pseudomonadati</taxon>
        <taxon>Pseudomonadota</taxon>
        <taxon>Alphaproteobacteria</taxon>
        <taxon>Rhodobacterales</taxon>
        <taxon>Paracoccaceae</taxon>
        <taxon>Cribrihabitans</taxon>
    </lineage>
</organism>
<evidence type="ECO:0000313" key="2">
    <source>
        <dbReference type="EMBL" id="SEJ34422.1"/>
    </source>
</evidence>
<accession>A0A1H6YB43</accession>
<dbReference type="OrthoDB" id="9814445at2"/>
<evidence type="ECO:0000313" key="3">
    <source>
        <dbReference type="Proteomes" id="UP000199379"/>
    </source>
</evidence>
<sequence length="95" mass="11053">MQSLFQILMLILDVVWFLVIAHVIMSWLINFQVLNLHQQFVAQIWYGLNRLMEPIYGPVRRILPPMQGLDLAPLVVLLGVFALRIILTNNAAFFY</sequence>
<keyword evidence="3" id="KW-1185">Reference proteome</keyword>
<protein>
    <submittedName>
        <fullName evidence="2">YggT family protein</fullName>
    </submittedName>
</protein>
<gene>
    <name evidence="2" type="ORF">SAMN05444007_104220</name>
</gene>
<dbReference type="Proteomes" id="UP000199379">
    <property type="component" value="Unassembled WGS sequence"/>
</dbReference>
<feature type="transmembrane region" description="Helical" evidence="1">
    <location>
        <begin position="7"/>
        <end position="29"/>
    </location>
</feature>
<name>A0A1H6YB43_9RHOB</name>
<reference evidence="2 3" key="1">
    <citation type="submission" date="2016-10" db="EMBL/GenBank/DDBJ databases">
        <authorList>
            <person name="de Groot N.N."/>
        </authorList>
    </citation>
    <scope>NUCLEOTIDE SEQUENCE [LARGE SCALE GENOMIC DNA]</scope>
    <source>
        <strain evidence="2 3">DSM 29340</strain>
    </source>
</reference>
<keyword evidence="1" id="KW-0812">Transmembrane</keyword>
<keyword evidence="1" id="KW-1133">Transmembrane helix</keyword>
<feature type="transmembrane region" description="Helical" evidence="1">
    <location>
        <begin position="71"/>
        <end position="94"/>
    </location>
</feature>